<dbReference type="AlphaFoldDB" id="A0A2S9IY72"/>
<organism evidence="3 4">
    <name type="scientific">Sphingobacterium haloxyli</name>
    <dbReference type="NCBI Taxonomy" id="2100533"/>
    <lineage>
        <taxon>Bacteria</taxon>
        <taxon>Pseudomonadati</taxon>
        <taxon>Bacteroidota</taxon>
        <taxon>Sphingobacteriia</taxon>
        <taxon>Sphingobacteriales</taxon>
        <taxon>Sphingobacteriaceae</taxon>
        <taxon>Sphingobacterium</taxon>
    </lineage>
</organism>
<feature type="compositionally biased region" description="Acidic residues" evidence="1">
    <location>
        <begin position="30"/>
        <end position="48"/>
    </location>
</feature>
<feature type="chain" id="PRO_5015617871" description="Thiol-activated cytolysin" evidence="2">
    <location>
        <begin position="19"/>
        <end position="342"/>
    </location>
</feature>
<gene>
    <name evidence="3" type="ORF">C5745_17990</name>
</gene>
<protein>
    <recommendedName>
        <fullName evidence="5">Thiol-activated cytolysin</fullName>
    </recommendedName>
</protein>
<dbReference type="InterPro" id="IPR036359">
    <property type="entry name" value="Thiol_cytolysin_sf"/>
</dbReference>
<name>A0A2S9IY72_9SPHI</name>
<reference evidence="3 4" key="1">
    <citation type="submission" date="2018-02" db="EMBL/GenBank/DDBJ databases">
        <title>The draft genome of Sphingobacterium sp. 5JN-11.</title>
        <authorList>
            <person name="Liu L."/>
            <person name="Li L."/>
            <person name="Liang L."/>
            <person name="Zhang X."/>
            <person name="Wang T."/>
        </authorList>
    </citation>
    <scope>NUCLEOTIDE SEQUENCE [LARGE SCALE GENOMIC DNA]</scope>
    <source>
        <strain evidence="3 4">5JN-11</strain>
    </source>
</reference>
<keyword evidence="4" id="KW-1185">Reference proteome</keyword>
<proteinExistence type="predicted"/>
<accession>A0A2S9IY72</accession>
<feature type="region of interest" description="Disordered" evidence="1">
    <location>
        <begin position="20"/>
        <end position="48"/>
    </location>
</feature>
<sequence>MKLIYYVFAITLCFAACSKSPLTPPPTEKEEPEPEKDGDDDDDNENESPQELYTIKQGRNSVIRHYTASDINQDLYLGSLWHLQDTTDKVILEKQKFPFPLFECALFFEGPGILSTTAIPSFKAMRDYIVAAKPAIGSQASAGSGSSFDDYALIKGILPDNVDRQKFLALATVNDSTVIRKPYSSSFNGEIATHMNIDFTDMADKMSDDDRKAMQAMNKSLYMVSSVAYGKKYVIMVESDSVRGSINSAFRKLIGRESLDKTDEETVAASKMLLYYRGGKKESLVAKADGKEDILTLINTFHQEWDDKNTQYDYPLYYYLMKDAFGVTLRYDNTYEYLVKNK</sequence>
<dbReference type="RefSeq" id="WP_105718406.1">
    <property type="nucleotide sequence ID" value="NZ_PVBQ01000020.1"/>
</dbReference>
<dbReference type="SUPFAM" id="SSF56978">
    <property type="entry name" value="Perfringolysin"/>
    <property type="match status" value="1"/>
</dbReference>
<evidence type="ECO:0008006" key="5">
    <source>
        <dbReference type="Google" id="ProtNLM"/>
    </source>
</evidence>
<evidence type="ECO:0000313" key="4">
    <source>
        <dbReference type="Proteomes" id="UP000239711"/>
    </source>
</evidence>
<evidence type="ECO:0000313" key="3">
    <source>
        <dbReference type="EMBL" id="PRD45482.1"/>
    </source>
</evidence>
<comment type="caution">
    <text evidence="3">The sequence shown here is derived from an EMBL/GenBank/DDBJ whole genome shotgun (WGS) entry which is preliminary data.</text>
</comment>
<dbReference type="EMBL" id="PVBQ01000020">
    <property type="protein sequence ID" value="PRD45482.1"/>
    <property type="molecule type" value="Genomic_DNA"/>
</dbReference>
<evidence type="ECO:0000256" key="2">
    <source>
        <dbReference type="SAM" id="SignalP"/>
    </source>
</evidence>
<feature type="signal peptide" evidence="2">
    <location>
        <begin position="1"/>
        <end position="18"/>
    </location>
</feature>
<dbReference type="GO" id="GO:0015485">
    <property type="term" value="F:cholesterol binding"/>
    <property type="evidence" value="ECO:0007669"/>
    <property type="project" value="InterPro"/>
</dbReference>
<dbReference type="Gene3D" id="3.40.30.40">
    <property type="entry name" value="Perfringolysin"/>
    <property type="match status" value="1"/>
</dbReference>
<keyword evidence="2" id="KW-0732">Signal</keyword>
<dbReference type="OrthoDB" id="697969at2"/>
<dbReference type="Proteomes" id="UP000239711">
    <property type="component" value="Unassembled WGS sequence"/>
</dbReference>
<evidence type="ECO:0000256" key="1">
    <source>
        <dbReference type="SAM" id="MobiDB-lite"/>
    </source>
</evidence>